<dbReference type="GO" id="GO:0005886">
    <property type="term" value="C:plasma membrane"/>
    <property type="evidence" value="ECO:0007669"/>
    <property type="project" value="UniProtKB-SubCell"/>
</dbReference>
<accession>A0AAJ4XAV0</accession>
<dbReference type="Pfam" id="PF02687">
    <property type="entry name" value="FtsX"/>
    <property type="match status" value="1"/>
</dbReference>
<evidence type="ECO:0000256" key="5">
    <source>
        <dbReference type="ARBA" id="ARBA00023136"/>
    </source>
</evidence>
<dbReference type="RefSeq" id="WP_093098886.1">
    <property type="nucleotide sequence ID" value="NZ_FNGK01000003.1"/>
</dbReference>
<keyword evidence="2" id="KW-1003">Cell membrane</keyword>
<reference evidence="10 11" key="1">
    <citation type="submission" date="2017-06" db="EMBL/GenBank/DDBJ databases">
        <authorList>
            <consortium name="Pathogen Informatics"/>
        </authorList>
    </citation>
    <scope>NUCLEOTIDE SEQUENCE [LARGE SCALE GENOMIC DNA]</scope>
    <source>
        <strain evidence="10 11">NCTC12149</strain>
    </source>
</reference>
<evidence type="ECO:0000259" key="9">
    <source>
        <dbReference type="Pfam" id="PF12704"/>
    </source>
</evidence>
<evidence type="ECO:0000256" key="6">
    <source>
        <dbReference type="SAM" id="MobiDB-lite"/>
    </source>
</evidence>
<comment type="subcellular location">
    <subcellularLocation>
        <location evidence="1">Cell membrane</location>
        <topology evidence="1">Multi-pass membrane protein</topology>
    </subcellularLocation>
</comment>
<proteinExistence type="predicted"/>
<keyword evidence="3 7" id="KW-0812">Transmembrane</keyword>
<name>A0AAJ4XAV0_9SPHI</name>
<evidence type="ECO:0000256" key="7">
    <source>
        <dbReference type="SAM" id="Phobius"/>
    </source>
</evidence>
<feature type="domain" description="ABC3 transporter permease C-terminal" evidence="8">
    <location>
        <begin position="353"/>
        <end position="470"/>
    </location>
</feature>
<keyword evidence="5 7" id="KW-0472">Membrane</keyword>
<evidence type="ECO:0000313" key="11">
    <source>
        <dbReference type="Proteomes" id="UP000215355"/>
    </source>
</evidence>
<dbReference type="InterPro" id="IPR003838">
    <property type="entry name" value="ABC3_permease_C"/>
</dbReference>
<feature type="transmembrane region" description="Helical" evidence="7">
    <location>
        <begin position="394"/>
        <end position="425"/>
    </location>
</feature>
<dbReference type="InterPro" id="IPR051125">
    <property type="entry name" value="ABC-4/HrtB_transporter"/>
</dbReference>
<feature type="transmembrane region" description="Helical" evidence="7">
    <location>
        <begin position="353"/>
        <end position="374"/>
    </location>
</feature>
<dbReference type="AlphaFoldDB" id="A0AAJ4XAV0"/>
<dbReference type="Proteomes" id="UP000215355">
    <property type="component" value="Chromosome 1"/>
</dbReference>
<dbReference type="Pfam" id="PF12704">
    <property type="entry name" value="MacB_PCD"/>
    <property type="match status" value="1"/>
</dbReference>
<keyword evidence="4 7" id="KW-1133">Transmembrane helix</keyword>
<feature type="domain" description="MacB-like periplasmic core" evidence="9">
    <location>
        <begin position="18"/>
        <end position="196"/>
    </location>
</feature>
<feature type="region of interest" description="Disordered" evidence="6">
    <location>
        <begin position="210"/>
        <end position="277"/>
    </location>
</feature>
<dbReference type="KEGG" id="smiz:4412673_00991"/>
<feature type="transmembrane region" description="Helical" evidence="7">
    <location>
        <begin position="18"/>
        <end position="37"/>
    </location>
</feature>
<organism evidence="10 11">
    <name type="scientific">Sphingobacterium mizutaii</name>
    <dbReference type="NCBI Taxonomy" id="1010"/>
    <lineage>
        <taxon>Bacteria</taxon>
        <taxon>Pseudomonadati</taxon>
        <taxon>Bacteroidota</taxon>
        <taxon>Sphingobacteriia</taxon>
        <taxon>Sphingobacteriales</taxon>
        <taxon>Sphingobacteriaceae</taxon>
        <taxon>Sphingobacterium</taxon>
    </lineage>
</organism>
<evidence type="ECO:0000259" key="8">
    <source>
        <dbReference type="Pfam" id="PF02687"/>
    </source>
</evidence>
<dbReference type="InterPro" id="IPR025857">
    <property type="entry name" value="MacB_PCD"/>
</dbReference>
<evidence type="ECO:0000256" key="3">
    <source>
        <dbReference type="ARBA" id="ARBA00022692"/>
    </source>
</evidence>
<keyword evidence="10" id="KW-0449">Lipoprotein</keyword>
<feature type="transmembrane region" description="Helical" evidence="7">
    <location>
        <begin position="445"/>
        <end position="464"/>
    </location>
</feature>
<evidence type="ECO:0000256" key="1">
    <source>
        <dbReference type="ARBA" id="ARBA00004651"/>
    </source>
</evidence>
<dbReference type="PANTHER" id="PTHR43738:SF2">
    <property type="entry name" value="ABC TRANSPORTER PERMEASE"/>
    <property type="match status" value="1"/>
</dbReference>
<dbReference type="PANTHER" id="PTHR43738">
    <property type="entry name" value="ABC TRANSPORTER, MEMBRANE PROTEIN"/>
    <property type="match status" value="1"/>
</dbReference>
<feature type="compositionally biased region" description="Basic and acidic residues" evidence="6">
    <location>
        <begin position="210"/>
        <end position="262"/>
    </location>
</feature>
<evidence type="ECO:0000256" key="4">
    <source>
        <dbReference type="ARBA" id="ARBA00022989"/>
    </source>
</evidence>
<gene>
    <name evidence="10" type="ORF">SAMEA4412673_00991</name>
</gene>
<protein>
    <submittedName>
        <fullName evidence="10">Outer membrane-specific lipoprotein transporter subunit LolE</fullName>
    </submittedName>
</protein>
<dbReference type="EMBL" id="LT906468">
    <property type="protein sequence ID" value="SNV44751.1"/>
    <property type="molecule type" value="Genomic_DNA"/>
</dbReference>
<evidence type="ECO:0000256" key="2">
    <source>
        <dbReference type="ARBA" id="ARBA00022475"/>
    </source>
</evidence>
<sequence>MNTLQLVWKNISQQWGSTLLSIILTAFGVAILVSIYITSDTFEKQLDSNSKQVDLVVGAKGSPLQLILSALYHVDNPTGNIKLSEAEKLMDNPFIEKAVPISLGDNFKGHRIVGTDTSFMGLYELKLADGQLWNKSYEVVIGSETARKNKLKLGDQVHGAHGLAEKAHVHEEHPFTVVGILKPSGSIVDNLLLTNLESVWDIHGIGHEEHDHEHDHADEAHDHDHADHNHDDHAHEHTATEAHQHDEHDHDHADHEHEEIVAEKPSPLTQATEDSLVTERPRSDVFVKSIADDIVQDKGLEITALLVKFSSPAAIGVVPKLVNQSTSMQAASPALETARLFSLMGVGIDSLEILAYVIMIIAGLSVFISLYNALKDRKYDLAIMRTLGASKIKLFTMLIVEGLVITCIGGIVGLFIGHIGLYLISTQTSQSADFIQAFQIYSKEWLILLTACLIGVIASLIPAVKAYNTTISTILGNK</sequence>
<evidence type="ECO:0000313" key="10">
    <source>
        <dbReference type="EMBL" id="SNV44751.1"/>
    </source>
</evidence>